<dbReference type="Pfam" id="PF00676">
    <property type="entry name" value="E1_dh"/>
    <property type="match status" value="1"/>
</dbReference>
<dbReference type="SUPFAM" id="SSF52922">
    <property type="entry name" value="TK C-terminal domain-like"/>
    <property type="match status" value="1"/>
</dbReference>
<dbReference type="EMBL" id="JALLPJ020000513">
    <property type="protein sequence ID" value="KAL3789856.1"/>
    <property type="molecule type" value="Genomic_DNA"/>
</dbReference>
<dbReference type="GO" id="GO:0016491">
    <property type="term" value="F:oxidoreductase activity"/>
    <property type="evidence" value="ECO:0007669"/>
    <property type="project" value="UniProtKB-KW"/>
</dbReference>
<accession>A0ABD3PR94</accession>
<keyword evidence="12" id="KW-1185">Reference proteome</keyword>
<feature type="domain" description="Transketolase-like pyrimidine-binding" evidence="10">
    <location>
        <begin position="802"/>
        <end position="977"/>
    </location>
</feature>
<dbReference type="GO" id="GO:0016020">
    <property type="term" value="C:membrane"/>
    <property type="evidence" value="ECO:0007669"/>
    <property type="project" value="UniProtKB-SubCell"/>
</dbReference>
<evidence type="ECO:0000256" key="5">
    <source>
        <dbReference type="ARBA" id="ARBA00022989"/>
    </source>
</evidence>
<protein>
    <recommendedName>
        <fullName evidence="10">Transketolase-like pyrimidine-binding domain-containing protein</fullName>
    </recommendedName>
</protein>
<dbReference type="SUPFAM" id="SSF52518">
    <property type="entry name" value="Thiamin diphosphate-binding fold (THDP-binding)"/>
    <property type="match status" value="2"/>
</dbReference>
<dbReference type="Pfam" id="PF02780">
    <property type="entry name" value="Transketolase_C"/>
    <property type="match status" value="1"/>
</dbReference>
<dbReference type="PROSITE" id="PS01214">
    <property type="entry name" value="UPF0016"/>
    <property type="match status" value="1"/>
</dbReference>
<feature type="transmembrane region" description="Helical" evidence="9">
    <location>
        <begin position="133"/>
        <end position="152"/>
    </location>
</feature>
<dbReference type="InterPro" id="IPR033248">
    <property type="entry name" value="Transketolase_C"/>
</dbReference>
<keyword evidence="7" id="KW-0786">Thiamine pyrophosphate</keyword>
<dbReference type="Proteomes" id="UP001530400">
    <property type="component" value="Unassembled WGS sequence"/>
</dbReference>
<dbReference type="Gene3D" id="3.40.50.970">
    <property type="match status" value="2"/>
</dbReference>
<name>A0ABD3PR94_9STRA</name>
<dbReference type="InterPro" id="IPR005475">
    <property type="entry name" value="Transketolase-like_Pyr-bd"/>
</dbReference>
<dbReference type="CDD" id="cd02000">
    <property type="entry name" value="TPP_E1_PDC_ADC_BCADC"/>
    <property type="match status" value="1"/>
</dbReference>
<comment type="similarity">
    <text evidence="3">Belongs to the GDT1 family.</text>
</comment>
<dbReference type="Gene3D" id="3.40.50.920">
    <property type="match status" value="1"/>
</dbReference>
<keyword evidence="5 9" id="KW-1133">Transmembrane helix</keyword>
<evidence type="ECO:0000259" key="10">
    <source>
        <dbReference type="SMART" id="SM00861"/>
    </source>
</evidence>
<proteinExistence type="inferred from homology"/>
<dbReference type="PANTHER" id="PTHR11516">
    <property type="entry name" value="PYRUVATE DEHYDROGENASE E1 COMPONENT, ALPHA SUBUNIT BACTERIAL AND ORGANELLAR"/>
    <property type="match status" value="1"/>
</dbReference>
<dbReference type="Pfam" id="PF01169">
    <property type="entry name" value="GDT1"/>
    <property type="match status" value="2"/>
</dbReference>
<dbReference type="InterPro" id="IPR001017">
    <property type="entry name" value="DH_E1"/>
</dbReference>
<feature type="transmembrane region" description="Helical" evidence="9">
    <location>
        <begin position="312"/>
        <end position="341"/>
    </location>
</feature>
<evidence type="ECO:0000256" key="2">
    <source>
        <dbReference type="ARBA" id="ARBA00004141"/>
    </source>
</evidence>
<dbReference type="SMART" id="SM00861">
    <property type="entry name" value="Transket_pyr"/>
    <property type="match status" value="1"/>
</dbReference>
<dbReference type="InterPro" id="IPR049555">
    <property type="entry name" value="GDT1-like_CS"/>
</dbReference>
<evidence type="ECO:0000313" key="11">
    <source>
        <dbReference type="EMBL" id="KAL3789856.1"/>
    </source>
</evidence>
<dbReference type="InterPro" id="IPR009014">
    <property type="entry name" value="Transketo_C/PFOR_II"/>
</dbReference>
<evidence type="ECO:0000256" key="1">
    <source>
        <dbReference type="ARBA" id="ARBA00001964"/>
    </source>
</evidence>
<evidence type="ECO:0000256" key="4">
    <source>
        <dbReference type="ARBA" id="ARBA00022692"/>
    </source>
</evidence>
<dbReference type="GO" id="GO:0006816">
    <property type="term" value="P:calcium ion transport"/>
    <property type="evidence" value="ECO:0007669"/>
    <property type="project" value="UniProtKB-ARBA"/>
</dbReference>
<reference evidence="11 12" key="1">
    <citation type="submission" date="2024-10" db="EMBL/GenBank/DDBJ databases">
        <title>Updated reference genomes for cyclostephanoid diatoms.</title>
        <authorList>
            <person name="Roberts W.R."/>
            <person name="Alverson A.J."/>
        </authorList>
    </citation>
    <scope>NUCLEOTIDE SEQUENCE [LARGE SCALE GENOMIC DNA]</scope>
    <source>
        <strain evidence="11 12">AJA010-31</strain>
    </source>
</reference>
<dbReference type="InterPro" id="IPR029061">
    <property type="entry name" value="THDP-binding"/>
</dbReference>
<comment type="subcellular location">
    <subcellularLocation>
        <location evidence="2">Membrane</location>
        <topology evidence="2">Multi-pass membrane protein</topology>
    </subcellularLocation>
</comment>
<keyword evidence="8 9" id="KW-0472">Membrane</keyword>
<evidence type="ECO:0000256" key="7">
    <source>
        <dbReference type="ARBA" id="ARBA00023052"/>
    </source>
</evidence>
<feature type="transmembrane region" description="Helical" evidence="9">
    <location>
        <begin position="76"/>
        <end position="93"/>
    </location>
</feature>
<dbReference type="InterPro" id="IPR050642">
    <property type="entry name" value="PDH_E1_Alpha_Subunit"/>
</dbReference>
<keyword evidence="6" id="KW-0560">Oxidoreductase</keyword>
<sequence>MKYFKLLSLAGCAIQTANGFAPSPLSSRGASIIGVKSPSAVFNVENDDNESIRLRTTFLGNNLNSSPNITPRRNRFGLIGSSALLMAIAAILFPMSSNALTTIADVGSISGGAISSTAAWLDSFSDSGFYQAFSLVFLSEIGDKTFFVAALLAAKLSRFISFVGSLGALAVMSVISVVIGQVFHAVPAGLANGVPLDDVAAVIAFTYFGVKVLAEAFDSEDGKSAMDEEFEEAEEETQKFTKDSNAGAQIASIFALVFAAEFGDRSFLATIALSAAQNPVSVALGAIAAHAIATGIAVIGGAYISKYVSEKVIGYIGGIMLFPRFAVAAALCAASSTAFMAPQLSGRNASPYTASQRVSSSLYTATLEPVTDSQSEQPAVMRPPIDYVWEDVASQLSSVFGYSQAEIDAYDSEVENSKEVLMNLYKALQMARGFENACNQQYMQGKIRGFMHLDNGQESIPALVDYAIKNGDKKYSYYREHTHAIASGVDPGEVMAELFMKETGSCKGAGGSMHIFDKSTYFQGGWALVSEQLPYAAGAAKSILLDRKLGISDNEKFEKQDVAPPADDDRISVVFVGEGGAQNGRTAELLNSAAKDNLPLLLLVIDNGRAINTYTGDVATNGSVFDQGKHYGVPGLKVDGYDAADVAKGGKAVIDYIRSGKGPAILQVHTYRFNGHSPADPEHERGRKDEKAWARVDQDPIKKFEDKYIAKGIFTEDELKEAKKEVLNEVKAAVKFADESPMPPMELAKELEYPDKPDTDYNAKPAPAFADAVNARTISPAQMETVQAHISALREKAKAGDISIGDAINLAIHEEMLRDPTTTIHAEDLQAGSSYDIPKLTQQTYGKIRAADEIIDEGHFIGKALGEAMNGYRPIVELMNTNFGIFGMAEISSAGNTYATTGGQFDMPMTIVGAGGTAPNQALGAEHSQPFHAYVMGIPGLKICTAASPDAAYGITKSMIRDNGPCFLFAPVKMMKEAKGTLDLDKCAPLNKCVMLHEASADSVKAGHAVTVLTYLHGVKEAQLVIDDIKAEGFDIDLIELRSLKPLDMDTIRKSLERTNKVCILDESTLSGGVGATVSARISEECFDLLDAPVRRLCMDDAPVPYASTMEVAVVKRGSDLVQGVFDLCTKQY</sequence>
<gene>
    <name evidence="11" type="ORF">ACHAWO_011662</name>
</gene>
<comment type="caution">
    <text evidence="11">The sequence shown here is derived from an EMBL/GenBank/DDBJ whole genome shotgun (WGS) entry which is preliminary data.</text>
</comment>
<feature type="transmembrane region" description="Helical" evidence="9">
    <location>
        <begin position="159"/>
        <end position="179"/>
    </location>
</feature>
<dbReference type="PANTHER" id="PTHR11516:SF60">
    <property type="entry name" value="PYRUVATE DEHYDROGENASE E1 COMPONENT SUBUNIT ALPHA"/>
    <property type="match status" value="1"/>
</dbReference>
<keyword evidence="4 9" id="KW-0812">Transmembrane</keyword>
<evidence type="ECO:0000256" key="6">
    <source>
        <dbReference type="ARBA" id="ARBA00023002"/>
    </source>
</evidence>
<evidence type="ECO:0000256" key="9">
    <source>
        <dbReference type="SAM" id="Phobius"/>
    </source>
</evidence>
<evidence type="ECO:0000256" key="3">
    <source>
        <dbReference type="ARBA" id="ARBA00009190"/>
    </source>
</evidence>
<evidence type="ECO:0000313" key="12">
    <source>
        <dbReference type="Proteomes" id="UP001530400"/>
    </source>
</evidence>
<dbReference type="AlphaFoldDB" id="A0ABD3PR94"/>
<evidence type="ECO:0000256" key="8">
    <source>
        <dbReference type="ARBA" id="ARBA00023136"/>
    </source>
</evidence>
<dbReference type="InterPro" id="IPR001727">
    <property type="entry name" value="GDT1-like"/>
</dbReference>
<feature type="transmembrane region" description="Helical" evidence="9">
    <location>
        <begin position="283"/>
        <end position="305"/>
    </location>
</feature>
<organism evidence="11 12">
    <name type="scientific">Cyclotella atomus</name>
    <dbReference type="NCBI Taxonomy" id="382360"/>
    <lineage>
        <taxon>Eukaryota</taxon>
        <taxon>Sar</taxon>
        <taxon>Stramenopiles</taxon>
        <taxon>Ochrophyta</taxon>
        <taxon>Bacillariophyta</taxon>
        <taxon>Coscinodiscophyceae</taxon>
        <taxon>Thalassiosirophycidae</taxon>
        <taxon>Stephanodiscales</taxon>
        <taxon>Stephanodiscaceae</taxon>
        <taxon>Cyclotella</taxon>
    </lineage>
</organism>
<dbReference type="Pfam" id="PF02779">
    <property type="entry name" value="Transket_pyr"/>
    <property type="match status" value="1"/>
</dbReference>
<comment type="cofactor">
    <cofactor evidence="1">
        <name>thiamine diphosphate</name>
        <dbReference type="ChEBI" id="CHEBI:58937"/>
    </cofactor>
</comment>